<protein>
    <submittedName>
        <fullName evidence="3">6-phospho-beta-glucosidase</fullName>
    </submittedName>
</protein>
<name>A0A1H6I164_9ACTN</name>
<evidence type="ECO:0000313" key="3">
    <source>
        <dbReference type="EMBL" id="SEH42453.1"/>
    </source>
</evidence>
<evidence type="ECO:0000256" key="2">
    <source>
        <dbReference type="RuleBase" id="RU003690"/>
    </source>
</evidence>
<dbReference type="PROSITE" id="PS00653">
    <property type="entry name" value="GLYCOSYL_HYDROL_F1_2"/>
    <property type="match status" value="1"/>
</dbReference>
<comment type="similarity">
    <text evidence="2">Belongs to the glycosyl hydrolase 1 family.</text>
</comment>
<sequence>MGFPKGFYWGGATAANQYEGAWNVDGKGDSLPDHMRGGSFETPRQIDATLDAGALYPSHEATDFYHHYEEDIALFAEMGWNIFRMSINWTRIFPTGEETEPNEEGLAFYERVFDCCLAHGITPLVTISHYELPYHLVEKYNGWASSELIDLYFRYGKSLLDRFSGKVKHWLTFNEINVAGAPFGAALSLGTVQGYTGTMADLPNDINLRMNALHNQLVASAKLVKYAHEAHPGTMMGNMDCFILSYPETCDPADQWANLEGMRYFNWYSSDVQARGAYPSWARRMWAERGIEIEMQPGDEELLREGTIDFYTLSYYMSNVVGTHGTLEESAGNMTQGGKNPYLESSEWGWQIDPTGLRIALNEIWDRYQLPIMVVENGFGAKDEVEADGSIHDDYRISYLRKHVAAMREAVDDGVGLIGYTWWGPIDVVSAGTGEMRKRYGFIYVDKHDDGTGTLARSRKDSFFYYQKVIASNGEDLD</sequence>
<keyword evidence="4" id="KW-1185">Reference proteome</keyword>
<evidence type="ECO:0000256" key="1">
    <source>
        <dbReference type="ARBA" id="ARBA00023295"/>
    </source>
</evidence>
<dbReference type="PANTHER" id="PTHR10353:SF122">
    <property type="entry name" value="6-PHOSPHO-BETA-GLUCOSIDASE ASCB-RELATED"/>
    <property type="match status" value="1"/>
</dbReference>
<keyword evidence="1" id="KW-0326">Glycosidase</keyword>
<dbReference type="InterPro" id="IPR033132">
    <property type="entry name" value="GH_1_N_CS"/>
</dbReference>
<dbReference type="PRINTS" id="PR00131">
    <property type="entry name" value="GLHYDRLASE1"/>
</dbReference>
<gene>
    <name evidence="3" type="ORF">SAMN05216447_10286</name>
</gene>
<dbReference type="PANTHER" id="PTHR10353">
    <property type="entry name" value="GLYCOSYL HYDROLASE"/>
    <property type="match status" value="1"/>
</dbReference>
<dbReference type="EMBL" id="FNWT01000002">
    <property type="protein sequence ID" value="SEH42453.1"/>
    <property type="molecule type" value="Genomic_DNA"/>
</dbReference>
<dbReference type="InterPro" id="IPR001360">
    <property type="entry name" value="Glyco_hydro_1"/>
</dbReference>
<proteinExistence type="inferred from homology"/>
<dbReference type="SUPFAM" id="SSF51445">
    <property type="entry name" value="(Trans)glycosidases"/>
    <property type="match status" value="1"/>
</dbReference>
<dbReference type="Gene3D" id="3.20.20.80">
    <property type="entry name" value="Glycosidases"/>
    <property type="match status" value="1"/>
</dbReference>
<keyword evidence="1" id="KW-0378">Hydrolase</keyword>
<evidence type="ECO:0000313" key="4">
    <source>
        <dbReference type="Proteomes" id="UP000199135"/>
    </source>
</evidence>
<dbReference type="RefSeq" id="WP_078686974.1">
    <property type="nucleotide sequence ID" value="NZ_FNWT01000002.1"/>
</dbReference>
<dbReference type="Proteomes" id="UP000199135">
    <property type="component" value="Unassembled WGS sequence"/>
</dbReference>
<dbReference type="Pfam" id="PF00232">
    <property type="entry name" value="Glyco_hydro_1"/>
    <property type="match status" value="1"/>
</dbReference>
<reference evidence="3 4" key="1">
    <citation type="submission" date="2016-10" db="EMBL/GenBank/DDBJ databases">
        <authorList>
            <person name="Varghese N."/>
            <person name="Submissions S."/>
        </authorList>
    </citation>
    <scope>NUCLEOTIDE SEQUENCE [LARGE SCALE GENOMIC DNA]</scope>
    <source>
        <strain evidence="3 4">WCP15</strain>
    </source>
</reference>
<accession>A0A1H6I164</accession>
<dbReference type="InterPro" id="IPR017853">
    <property type="entry name" value="GH"/>
</dbReference>
<organism evidence="3 4">
    <name type="scientific">Parafannyhessea umbonata</name>
    <dbReference type="NCBI Taxonomy" id="604330"/>
    <lineage>
        <taxon>Bacteria</taxon>
        <taxon>Bacillati</taxon>
        <taxon>Actinomycetota</taxon>
        <taxon>Coriobacteriia</taxon>
        <taxon>Coriobacteriales</taxon>
        <taxon>Atopobiaceae</taxon>
        <taxon>Parafannyhessea</taxon>
    </lineage>
</organism>
<comment type="caution">
    <text evidence="3">The sequence shown here is derived from an EMBL/GenBank/DDBJ whole genome shotgun (WGS) entry which is preliminary data.</text>
</comment>